<sequence>MVVYNFKKIETVPTAKDFIDVILSQTQRKTPTVVHPGYNIVRIRQFYMRKVKFTHMNYHDKLTQILTDFPRLDDVHPFYADLINVLYDRDHFKLALGQMNIARQLIDKVGKDYVKLLKYGDSLYRCKTLKRAALGRMCTIMKRQKGALEYLEQESHLPSPHGHGVCVSVK</sequence>
<dbReference type="Gene3D" id="1.20.120.1190">
    <property type="match status" value="1"/>
</dbReference>
<dbReference type="PANTHER" id="PTHR45759">
    <property type="entry name" value="NUCLEOLAR GTP-BINDING PROTEIN 1"/>
    <property type="match status" value="1"/>
</dbReference>
<dbReference type="EMBL" id="JBGBPQ010000005">
    <property type="protein sequence ID" value="KAL1524147.1"/>
    <property type="molecule type" value="Genomic_DNA"/>
</dbReference>
<dbReference type="InterPro" id="IPR041623">
    <property type="entry name" value="NOG1_N"/>
</dbReference>
<reference evidence="2 3" key="1">
    <citation type="journal article" date="2024" name="Science">
        <title>Giant polyketide synthase enzymes in the biosynthesis of giant marine polyether toxins.</title>
        <authorList>
            <person name="Fallon T.R."/>
            <person name="Shende V.V."/>
            <person name="Wierzbicki I.H."/>
            <person name="Pendleton A.L."/>
            <person name="Watervoot N.F."/>
            <person name="Auber R.P."/>
            <person name="Gonzalez D.J."/>
            <person name="Wisecaver J.H."/>
            <person name="Moore B.S."/>
        </authorList>
    </citation>
    <scope>NUCLEOTIDE SEQUENCE [LARGE SCALE GENOMIC DNA]</scope>
    <source>
        <strain evidence="2 3">12B1</strain>
    </source>
</reference>
<protein>
    <recommendedName>
        <fullName evidence="1">NOG1 N-terminal helical domain-containing protein</fullName>
    </recommendedName>
</protein>
<comment type="caution">
    <text evidence="2">The sequence shown here is derived from an EMBL/GenBank/DDBJ whole genome shotgun (WGS) entry which is preliminary data.</text>
</comment>
<accession>A0AB34JTJ3</accession>
<dbReference type="AlphaFoldDB" id="A0AB34JTJ3"/>
<proteinExistence type="predicted"/>
<evidence type="ECO:0000313" key="3">
    <source>
        <dbReference type="Proteomes" id="UP001515480"/>
    </source>
</evidence>
<dbReference type="Pfam" id="PF17835">
    <property type="entry name" value="NOG1_N"/>
    <property type="match status" value="1"/>
</dbReference>
<evidence type="ECO:0000313" key="2">
    <source>
        <dbReference type="EMBL" id="KAL1524147.1"/>
    </source>
</evidence>
<dbReference type="Proteomes" id="UP001515480">
    <property type="component" value="Unassembled WGS sequence"/>
</dbReference>
<feature type="domain" description="NOG1 N-terminal helical" evidence="1">
    <location>
        <begin position="6"/>
        <end position="153"/>
    </location>
</feature>
<gene>
    <name evidence="2" type="ORF">AB1Y20_019056</name>
</gene>
<dbReference type="FunFam" id="1.20.120.1190:FF:000001">
    <property type="entry name" value="Nucleolar GTP-binding protein 1"/>
    <property type="match status" value="1"/>
</dbReference>
<keyword evidence="3" id="KW-1185">Reference proteome</keyword>
<evidence type="ECO:0000259" key="1">
    <source>
        <dbReference type="Pfam" id="PF17835"/>
    </source>
</evidence>
<organism evidence="2 3">
    <name type="scientific">Prymnesium parvum</name>
    <name type="common">Toxic golden alga</name>
    <dbReference type="NCBI Taxonomy" id="97485"/>
    <lineage>
        <taxon>Eukaryota</taxon>
        <taxon>Haptista</taxon>
        <taxon>Haptophyta</taxon>
        <taxon>Prymnesiophyceae</taxon>
        <taxon>Prymnesiales</taxon>
        <taxon>Prymnesiaceae</taxon>
        <taxon>Prymnesium</taxon>
    </lineage>
</organism>
<name>A0AB34JTJ3_PRYPA</name>